<proteinExistence type="predicted"/>
<evidence type="ECO:0000256" key="1">
    <source>
        <dbReference type="SAM" id="MobiDB-lite"/>
    </source>
</evidence>
<gene>
    <name evidence="2" type="ORF">NA56DRAFT_357004</name>
</gene>
<evidence type="ECO:0000313" key="3">
    <source>
        <dbReference type="Proteomes" id="UP000235672"/>
    </source>
</evidence>
<sequence>MLGLARDIPISSSAEEHLQRTITSDLALPIFKHTPLFASAPISRVGLFASISTSHSNPATQSIPLSSANILQIPSVIMPSQTDSASNSSREPSPTGDQAPSPSVASPSSVSVHEVDTRKQPWRSLPGFESLADNVSVKSIKDMRLFGENVNAHS</sequence>
<evidence type="ECO:0000313" key="2">
    <source>
        <dbReference type="EMBL" id="PMD15086.1"/>
    </source>
</evidence>
<dbReference type="EMBL" id="KZ613516">
    <property type="protein sequence ID" value="PMD15086.1"/>
    <property type="molecule type" value="Genomic_DNA"/>
</dbReference>
<organism evidence="2 3">
    <name type="scientific">Hyaloscypha hepaticicola</name>
    <dbReference type="NCBI Taxonomy" id="2082293"/>
    <lineage>
        <taxon>Eukaryota</taxon>
        <taxon>Fungi</taxon>
        <taxon>Dikarya</taxon>
        <taxon>Ascomycota</taxon>
        <taxon>Pezizomycotina</taxon>
        <taxon>Leotiomycetes</taxon>
        <taxon>Helotiales</taxon>
        <taxon>Hyaloscyphaceae</taxon>
        <taxon>Hyaloscypha</taxon>
    </lineage>
</organism>
<dbReference type="AlphaFoldDB" id="A0A2J6PMH4"/>
<dbReference type="Proteomes" id="UP000235672">
    <property type="component" value="Unassembled WGS sequence"/>
</dbReference>
<feature type="region of interest" description="Disordered" evidence="1">
    <location>
        <begin position="76"/>
        <end position="126"/>
    </location>
</feature>
<protein>
    <submittedName>
        <fullName evidence="2">Uncharacterized protein</fullName>
    </submittedName>
</protein>
<accession>A0A2J6PMH4</accession>
<feature type="compositionally biased region" description="Polar residues" evidence="1">
    <location>
        <begin position="76"/>
        <end position="98"/>
    </location>
</feature>
<keyword evidence="3" id="KW-1185">Reference proteome</keyword>
<dbReference type="OrthoDB" id="5421715at2759"/>
<feature type="compositionally biased region" description="Low complexity" evidence="1">
    <location>
        <begin position="99"/>
        <end position="112"/>
    </location>
</feature>
<reference evidence="2 3" key="1">
    <citation type="submission" date="2016-05" db="EMBL/GenBank/DDBJ databases">
        <title>A degradative enzymes factory behind the ericoid mycorrhizal symbiosis.</title>
        <authorList>
            <consortium name="DOE Joint Genome Institute"/>
            <person name="Martino E."/>
            <person name="Morin E."/>
            <person name="Grelet G."/>
            <person name="Kuo A."/>
            <person name="Kohler A."/>
            <person name="Daghino S."/>
            <person name="Barry K."/>
            <person name="Choi C."/>
            <person name="Cichocki N."/>
            <person name="Clum A."/>
            <person name="Copeland A."/>
            <person name="Hainaut M."/>
            <person name="Haridas S."/>
            <person name="Labutti K."/>
            <person name="Lindquist E."/>
            <person name="Lipzen A."/>
            <person name="Khouja H.-R."/>
            <person name="Murat C."/>
            <person name="Ohm R."/>
            <person name="Olson A."/>
            <person name="Spatafora J."/>
            <person name="Veneault-Fourrey C."/>
            <person name="Henrissat B."/>
            <person name="Grigoriev I."/>
            <person name="Martin F."/>
            <person name="Perotto S."/>
        </authorList>
    </citation>
    <scope>NUCLEOTIDE SEQUENCE [LARGE SCALE GENOMIC DNA]</scope>
    <source>
        <strain evidence="2 3">UAMH 7357</strain>
    </source>
</reference>
<name>A0A2J6PMH4_9HELO</name>